<dbReference type="GeneID" id="54287960"/>
<organism evidence="1 2">
    <name type="scientific">Aaosphaeria arxii CBS 175.79</name>
    <dbReference type="NCBI Taxonomy" id="1450172"/>
    <lineage>
        <taxon>Eukaryota</taxon>
        <taxon>Fungi</taxon>
        <taxon>Dikarya</taxon>
        <taxon>Ascomycota</taxon>
        <taxon>Pezizomycotina</taxon>
        <taxon>Dothideomycetes</taxon>
        <taxon>Pleosporomycetidae</taxon>
        <taxon>Pleosporales</taxon>
        <taxon>Pleosporales incertae sedis</taxon>
        <taxon>Aaosphaeria</taxon>
    </lineage>
</organism>
<evidence type="ECO:0000313" key="1">
    <source>
        <dbReference type="EMBL" id="KAF2012580.1"/>
    </source>
</evidence>
<dbReference type="EMBL" id="ML978072">
    <property type="protein sequence ID" value="KAF2012580.1"/>
    <property type="molecule type" value="Genomic_DNA"/>
</dbReference>
<dbReference type="AlphaFoldDB" id="A0A6A5XIH0"/>
<accession>A0A6A5XIH0</accession>
<proteinExistence type="predicted"/>
<gene>
    <name evidence="1" type="ORF">BU24DRAFT_442997</name>
</gene>
<keyword evidence="2" id="KW-1185">Reference proteome</keyword>
<dbReference type="OrthoDB" id="5331891at2759"/>
<name>A0A6A5XIH0_9PLEO</name>
<evidence type="ECO:0000313" key="2">
    <source>
        <dbReference type="Proteomes" id="UP000799778"/>
    </source>
</evidence>
<dbReference type="RefSeq" id="XP_033380919.1">
    <property type="nucleotide sequence ID" value="XM_033530563.1"/>
</dbReference>
<dbReference type="PANTHER" id="PTHR35186:SF4">
    <property type="entry name" value="PRION-INHIBITION AND PROPAGATION HELO DOMAIN-CONTAINING PROTEIN"/>
    <property type="match status" value="1"/>
</dbReference>
<dbReference type="Proteomes" id="UP000799778">
    <property type="component" value="Unassembled WGS sequence"/>
</dbReference>
<sequence>MSGIEVAGLAIGIVPIVVEIIKSFQTTKDRLKTFTHHAQVVYDVQLRFRVAATNFANDCQLLLKAVVEDASELSEMIVNPKHQGWKAPSLEDNFRRFLERDYELCEAVVVRVRDVLRETQSQLAELSRSDTETSRLRNLQQAFNITLKENQYRKWLDELDQWNVKLGNLRAQRCKLKKRRPHRLDATVRRSVPRHYTDIHTASQGLYETLQKSWSCTNASHVDHQAKLSLDAQADYGTARLDVVIACRRRDSVQGRKGSAEPPIWLHVQSVTSSATTTGPVEKLPAIAGVLSESLRVEQHSLDPAPPKAPTKLRKKALKRVHFDEPSASTSTEDSASTANLAKAAFRSSVGPMMSLNSQALSFAMQNLRATQSFCCHLSNACLSTSHHDPCLGYLETQEALNTSKFIFYDAVRHSETEAAKRISRKDSNPITSILEKLQVLHQLTMAHKLAVATLQYHSTSWLAPDWDLHDVSCFDDPSHTTDDDIARSLQTLHLSTQFPPSRSTPLGRKRHDHNQLRYLYGIRNLTLAKLGVALLEIGRKKDITSLSTDEMPHCVISARKLLAEDPSSLASLGKRYIKMARQCIDCDFSCGDDLTEEELRSAVYTDVVCVLADMIGDWKQFLGIK</sequence>
<protein>
    <submittedName>
        <fullName evidence="1">Uncharacterized protein</fullName>
    </submittedName>
</protein>
<reference evidence="1" key="1">
    <citation type="journal article" date="2020" name="Stud. Mycol.">
        <title>101 Dothideomycetes genomes: a test case for predicting lifestyles and emergence of pathogens.</title>
        <authorList>
            <person name="Haridas S."/>
            <person name="Albert R."/>
            <person name="Binder M."/>
            <person name="Bloem J."/>
            <person name="Labutti K."/>
            <person name="Salamov A."/>
            <person name="Andreopoulos B."/>
            <person name="Baker S."/>
            <person name="Barry K."/>
            <person name="Bills G."/>
            <person name="Bluhm B."/>
            <person name="Cannon C."/>
            <person name="Castanera R."/>
            <person name="Culley D."/>
            <person name="Daum C."/>
            <person name="Ezra D."/>
            <person name="Gonzalez J."/>
            <person name="Henrissat B."/>
            <person name="Kuo A."/>
            <person name="Liang C."/>
            <person name="Lipzen A."/>
            <person name="Lutzoni F."/>
            <person name="Magnuson J."/>
            <person name="Mondo S."/>
            <person name="Nolan M."/>
            <person name="Ohm R."/>
            <person name="Pangilinan J."/>
            <person name="Park H.-J."/>
            <person name="Ramirez L."/>
            <person name="Alfaro M."/>
            <person name="Sun H."/>
            <person name="Tritt A."/>
            <person name="Yoshinaga Y."/>
            <person name="Zwiers L.-H."/>
            <person name="Turgeon B."/>
            <person name="Goodwin S."/>
            <person name="Spatafora J."/>
            <person name="Crous P."/>
            <person name="Grigoriev I."/>
        </authorList>
    </citation>
    <scope>NUCLEOTIDE SEQUENCE</scope>
    <source>
        <strain evidence="1">CBS 175.79</strain>
    </source>
</reference>
<dbReference type="PANTHER" id="PTHR35186">
    <property type="entry name" value="ANK_REP_REGION DOMAIN-CONTAINING PROTEIN"/>
    <property type="match status" value="1"/>
</dbReference>